<organism evidence="4 5">
    <name type="scientific">Robiginitalea marina</name>
    <dbReference type="NCBI Taxonomy" id="2954105"/>
    <lineage>
        <taxon>Bacteria</taxon>
        <taxon>Pseudomonadati</taxon>
        <taxon>Bacteroidota</taxon>
        <taxon>Flavobacteriia</taxon>
        <taxon>Flavobacteriales</taxon>
        <taxon>Flavobacteriaceae</taxon>
        <taxon>Robiginitalea</taxon>
    </lineage>
</organism>
<evidence type="ECO:0000313" key="5">
    <source>
        <dbReference type="Proteomes" id="UP001206312"/>
    </source>
</evidence>
<dbReference type="RefSeq" id="WP_252740375.1">
    <property type="nucleotide sequence ID" value="NZ_JAMXIB010000002.1"/>
</dbReference>
<reference evidence="4 5" key="1">
    <citation type="submission" date="2022-06" db="EMBL/GenBank/DDBJ databases">
        <authorList>
            <person name="Xuan X."/>
        </authorList>
    </citation>
    <scope>NUCLEOTIDE SEQUENCE [LARGE SCALE GENOMIC DNA]</scope>
    <source>
        <strain evidence="4 5">2V75</strain>
    </source>
</reference>
<evidence type="ECO:0000313" key="4">
    <source>
        <dbReference type="EMBL" id="MCO5724003.1"/>
    </source>
</evidence>
<name>A0ABT1AXS1_9FLAO</name>
<feature type="region of interest" description="Disordered" evidence="2">
    <location>
        <begin position="1"/>
        <end position="25"/>
    </location>
</feature>
<keyword evidence="3" id="KW-1133">Transmembrane helix</keyword>
<feature type="coiled-coil region" evidence="1">
    <location>
        <begin position="162"/>
        <end position="192"/>
    </location>
</feature>
<dbReference type="Proteomes" id="UP001206312">
    <property type="component" value="Unassembled WGS sequence"/>
</dbReference>
<feature type="transmembrane region" description="Helical" evidence="3">
    <location>
        <begin position="44"/>
        <end position="62"/>
    </location>
</feature>
<keyword evidence="3" id="KW-0472">Membrane</keyword>
<protein>
    <submittedName>
        <fullName evidence="4">Uncharacterized protein</fullName>
    </submittedName>
</protein>
<comment type="caution">
    <text evidence="4">The sequence shown here is derived from an EMBL/GenBank/DDBJ whole genome shotgun (WGS) entry which is preliminary data.</text>
</comment>
<evidence type="ECO:0000256" key="2">
    <source>
        <dbReference type="SAM" id="MobiDB-lite"/>
    </source>
</evidence>
<accession>A0ABT1AXS1</accession>
<sequence length="195" mass="22237">MSKDLRTVFENEREKESQMPQGHEKRFEARLDQSFGRHRRLWPVYRLAVAACLLVLLGLVFWQRGQNPALPEKGQPLVQESDSTGPSGTLSLGDLSPDLRSLEQYYTANIQLELASLDISGEHKTMADGYIARLGDLDAEYLRLNRELNEIGPNEQTIGAMIRNLEYRLNLLLKLKEKLNELKSSKNESIQLQSI</sequence>
<keyword evidence="1" id="KW-0175">Coiled coil</keyword>
<gene>
    <name evidence="4" type="ORF">NG653_03990</name>
</gene>
<keyword evidence="3" id="KW-0812">Transmembrane</keyword>
<feature type="region of interest" description="Disordered" evidence="2">
    <location>
        <begin position="71"/>
        <end position="93"/>
    </location>
</feature>
<feature type="compositionally biased region" description="Polar residues" evidence="2">
    <location>
        <begin position="78"/>
        <end position="90"/>
    </location>
</feature>
<proteinExistence type="predicted"/>
<evidence type="ECO:0000256" key="1">
    <source>
        <dbReference type="SAM" id="Coils"/>
    </source>
</evidence>
<dbReference type="EMBL" id="JAMXIB010000002">
    <property type="protein sequence ID" value="MCO5724003.1"/>
    <property type="molecule type" value="Genomic_DNA"/>
</dbReference>
<keyword evidence="5" id="KW-1185">Reference proteome</keyword>
<evidence type="ECO:0000256" key="3">
    <source>
        <dbReference type="SAM" id="Phobius"/>
    </source>
</evidence>